<dbReference type="Gene3D" id="1.10.10.10">
    <property type="entry name" value="Winged helix-like DNA-binding domain superfamily/Winged helix DNA-binding domain"/>
    <property type="match status" value="1"/>
</dbReference>
<dbReference type="Pfam" id="PF12802">
    <property type="entry name" value="MarR_2"/>
    <property type="match status" value="1"/>
</dbReference>
<accession>A0ABP7TES5</accession>
<dbReference type="EMBL" id="BAAAZX010000037">
    <property type="protein sequence ID" value="GAA4025092.1"/>
    <property type="molecule type" value="Genomic_DNA"/>
</dbReference>
<dbReference type="PANTHER" id="PTHR33164">
    <property type="entry name" value="TRANSCRIPTIONAL REGULATOR, MARR FAMILY"/>
    <property type="match status" value="1"/>
</dbReference>
<evidence type="ECO:0000259" key="1">
    <source>
        <dbReference type="PROSITE" id="PS50995"/>
    </source>
</evidence>
<evidence type="ECO:0000313" key="2">
    <source>
        <dbReference type="EMBL" id="GAA4025092.1"/>
    </source>
</evidence>
<dbReference type="SUPFAM" id="SSF46785">
    <property type="entry name" value="Winged helix' DNA-binding domain"/>
    <property type="match status" value="1"/>
</dbReference>
<feature type="domain" description="HTH marR-type" evidence="1">
    <location>
        <begin position="11"/>
        <end position="143"/>
    </location>
</feature>
<protein>
    <submittedName>
        <fullName evidence="2">MarR family transcriptional regulator</fullName>
    </submittedName>
</protein>
<organism evidence="2 3">
    <name type="scientific">Streptomyces plumbiresistens</name>
    <dbReference type="NCBI Taxonomy" id="511811"/>
    <lineage>
        <taxon>Bacteria</taxon>
        <taxon>Bacillati</taxon>
        <taxon>Actinomycetota</taxon>
        <taxon>Actinomycetes</taxon>
        <taxon>Kitasatosporales</taxon>
        <taxon>Streptomycetaceae</taxon>
        <taxon>Streptomyces</taxon>
    </lineage>
</organism>
<dbReference type="PANTHER" id="PTHR33164:SF43">
    <property type="entry name" value="HTH-TYPE TRANSCRIPTIONAL REPRESSOR YETL"/>
    <property type="match status" value="1"/>
</dbReference>
<dbReference type="Proteomes" id="UP001500456">
    <property type="component" value="Unassembled WGS sequence"/>
</dbReference>
<reference evidence="3" key="1">
    <citation type="journal article" date="2019" name="Int. J. Syst. Evol. Microbiol.">
        <title>The Global Catalogue of Microorganisms (GCM) 10K type strain sequencing project: providing services to taxonomists for standard genome sequencing and annotation.</title>
        <authorList>
            <consortium name="The Broad Institute Genomics Platform"/>
            <consortium name="The Broad Institute Genome Sequencing Center for Infectious Disease"/>
            <person name="Wu L."/>
            <person name="Ma J."/>
        </authorList>
    </citation>
    <scope>NUCLEOTIDE SEQUENCE [LARGE SCALE GENOMIC DNA]</scope>
    <source>
        <strain evidence="3">JCM 16924</strain>
    </source>
</reference>
<name>A0ABP7TES5_9ACTN</name>
<dbReference type="InterPro" id="IPR000835">
    <property type="entry name" value="HTH_MarR-typ"/>
</dbReference>
<dbReference type="PROSITE" id="PS50995">
    <property type="entry name" value="HTH_MARR_2"/>
    <property type="match status" value="1"/>
</dbReference>
<sequence length="155" mass="16954">MAVESETERAPARITYLVKQVERGVRSVLDQTVRDFGLTTPQYAALSVLARRSGLSSAQLARRAFVTPQAMNQIVAQLEAAELITREPDPANWRILRASLTREGERRLAACEAEVDQIEGRMLNALDPEAVELLRGSLQACALALRGLAESVDPA</sequence>
<proteinExistence type="predicted"/>
<dbReference type="SMART" id="SM00347">
    <property type="entry name" value="HTH_MARR"/>
    <property type="match status" value="1"/>
</dbReference>
<keyword evidence="3" id="KW-1185">Reference proteome</keyword>
<evidence type="ECO:0000313" key="3">
    <source>
        <dbReference type="Proteomes" id="UP001500456"/>
    </source>
</evidence>
<comment type="caution">
    <text evidence="2">The sequence shown here is derived from an EMBL/GenBank/DDBJ whole genome shotgun (WGS) entry which is preliminary data.</text>
</comment>
<dbReference type="InterPro" id="IPR039422">
    <property type="entry name" value="MarR/SlyA-like"/>
</dbReference>
<gene>
    <name evidence="2" type="ORF">GCM10022232_83150</name>
</gene>
<dbReference type="InterPro" id="IPR036390">
    <property type="entry name" value="WH_DNA-bd_sf"/>
</dbReference>
<dbReference type="InterPro" id="IPR036388">
    <property type="entry name" value="WH-like_DNA-bd_sf"/>
</dbReference>